<reference evidence="2 3" key="1">
    <citation type="journal article" date="2014" name="BMC Genomics">
        <title>Adaptive genomic structural variation in the grape powdery mildew pathogen, Erysiphe necator.</title>
        <authorList>
            <person name="Jones L."/>
            <person name="Riaz S."/>
            <person name="Morales-Cruz A."/>
            <person name="Amrine K.C."/>
            <person name="McGuire B."/>
            <person name="Gubler W.D."/>
            <person name="Walker M.A."/>
            <person name="Cantu D."/>
        </authorList>
    </citation>
    <scope>NUCLEOTIDE SEQUENCE [LARGE SCALE GENOMIC DNA]</scope>
    <source>
        <strain evidence="3">c</strain>
    </source>
</reference>
<sequence>MPPSEEYAPVVHGPLKLKGSGPSGIRKIKKKKKKKKAHEENGSQNQNENSSKSIVQSIPLSEPSNPNKNEGEKNISNKTHDLSLSKVDEHLDDTIDQDWAAGKTASERAFEEMRKKRLMDRIAKEGLKTHKQRVEELNKYLSNLSEHHDMPRIGPG</sequence>
<evidence type="ECO:0000313" key="2">
    <source>
        <dbReference type="EMBL" id="KHJ34707.1"/>
    </source>
</evidence>
<feature type="region of interest" description="Disordered" evidence="1">
    <location>
        <begin position="1"/>
        <end position="84"/>
    </location>
</feature>
<dbReference type="InterPro" id="IPR013865">
    <property type="entry name" value="FAM32A"/>
</dbReference>
<keyword evidence="3" id="KW-1185">Reference proteome</keyword>
<feature type="compositionally biased region" description="Polar residues" evidence="1">
    <location>
        <begin position="54"/>
        <end position="68"/>
    </location>
</feature>
<dbReference type="GO" id="GO:0005730">
    <property type="term" value="C:nucleolus"/>
    <property type="evidence" value="ECO:0007669"/>
    <property type="project" value="TreeGrafter"/>
</dbReference>
<dbReference type="Proteomes" id="UP000030854">
    <property type="component" value="Unassembled WGS sequence"/>
</dbReference>
<organism evidence="2 3">
    <name type="scientific">Uncinula necator</name>
    <name type="common">Grape powdery mildew</name>
    <dbReference type="NCBI Taxonomy" id="52586"/>
    <lineage>
        <taxon>Eukaryota</taxon>
        <taxon>Fungi</taxon>
        <taxon>Dikarya</taxon>
        <taxon>Ascomycota</taxon>
        <taxon>Pezizomycotina</taxon>
        <taxon>Leotiomycetes</taxon>
        <taxon>Erysiphales</taxon>
        <taxon>Erysiphaceae</taxon>
        <taxon>Erysiphe</taxon>
    </lineage>
</organism>
<dbReference type="AlphaFoldDB" id="A0A0B1P7N3"/>
<dbReference type="HOGENOM" id="CLU_098435_1_0_1"/>
<evidence type="ECO:0000256" key="1">
    <source>
        <dbReference type="SAM" id="MobiDB-lite"/>
    </source>
</evidence>
<protein>
    <submittedName>
        <fullName evidence="2">Putative duf1754 superfamily protein</fullName>
    </submittedName>
</protein>
<accession>A0A0B1P7N3</accession>
<dbReference type="PANTHER" id="PTHR13282">
    <property type="entry name" value="PROTEIN FAM32A"/>
    <property type="match status" value="1"/>
</dbReference>
<evidence type="ECO:0000313" key="3">
    <source>
        <dbReference type="Proteomes" id="UP000030854"/>
    </source>
</evidence>
<feature type="compositionally biased region" description="Basic residues" evidence="1">
    <location>
        <begin position="26"/>
        <end position="36"/>
    </location>
</feature>
<proteinExistence type="predicted"/>
<dbReference type="EMBL" id="JNVN01000741">
    <property type="protein sequence ID" value="KHJ34707.1"/>
    <property type="molecule type" value="Genomic_DNA"/>
</dbReference>
<dbReference type="Pfam" id="PF08555">
    <property type="entry name" value="FAM32A"/>
    <property type="match status" value="1"/>
</dbReference>
<dbReference type="PANTHER" id="PTHR13282:SF6">
    <property type="entry name" value="PROTEIN FAM32A"/>
    <property type="match status" value="1"/>
</dbReference>
<comment type="caution">
    <text evidence="2">The sequence shown here is derived from an EMBL/GenBank/DDBJ whole genome shotgun (WGS) entry which is preliminary data.</text>
</comment>
<dbReference type="STRING" id="52586.A0A0B1P7N3"/>
<feature type="compositionally biased region" description="Low complexity" evidence="1">
    <location>
        <begin position="42"/>
        <end position="53"/>
    </location>
</feature>
<gene>
    <name evidence="2" type="ORF">EV44_g5663</name>
</gene>
<feature type="compositionally biased region" description="Basic and acidic residues" evidence="1">
    <location>
        <begin position="69"/>
        <end position="84"/>
    </location>
</feature>
<name>A0A0B1P7N3_UNCNE</name>